<dbReference type="CDD" id="cd11297">
    <property type="entry name" value="PIN_LabA-like_N_1"/>
    <property type="match status" value="1"/>
</dbReference>
<comment type="caution">
    <text evidence="2">The sequence shown here is derived from an EMBL/GenBank/DDBJ whole genome shotgun (WGS) entry which is preliminary data.</text>
</comment>
<dbReference type="GO" id="GO:0004540">
    <property type="term" value="F:RNA nuclease activity"/>
    <property type="evidence" value="ECO:0007669"/>
    <property type="project" value="InterPro"/>
</dbReference>
<dbReference type="OrthoDB" id="9783963at2"/>
<keyword evidence="3" id="KW-1185">Reference proteome</keyword>
<dbReference type="AlphaFoldDB" id="A0A429YT34"/>
<dbReference type="Gene3D" id="3.40.50.1010">
    <property type="entry name" value="5'-nuclease"/>
    <property type="match status" value="1"/>
</dbReference>
<gene>
    <name evidence="2" type="ORF">EJC49_20645</name>
</gene>
<protein>
    <submittedName>
        <fullName evidence="2">NYN domain-containing protein</fullName>
    </submittedName>
</protein>
<evidence type="ECO:0000313" key="2">
    <source>
        <dbReference type="EMBL" id="RST84514.1"/>
    </source>
</evidence>
<dbReference type="Proteomes" id="UP000278398">
    <property type="component" value="Unassembled WGS sequence"/>
</dbReference>
<sequence>MNAISTIAGNISDLIEIHLSKPFVQLRCFPQSGHSNQGCMMPVSPERIMSGIPLAVLIDGENVAASRLPLIMARAAKLGQPSARSVVGDFSGNRLAEWVKVAPAHALELVFQPSCGKGRNSADIALTIRAMDLLGTNAFRQFLIVSSDSDFAPLAQRLGRSGVAVFGMGSARQDSLWRAACTAFFDLDGSPAEAPTAKVIARPAVSKPPVGKLAAAKPEVAKSVMVNTPAGKPQPPVARPAPSRQDLDAVRGILAQATGVEAPWLPLSRLGVLIHQNAPQLGALVCGNGRLLKTLQADSLVEVRTLEKRHEARVRTQACSKLAPIAVPATTLAAGAIA</sequence>
<dbReference type="PANTHER" id="PTHR35811:SF1">
    <property type="entry name" value="HTH OST-TYPE DOMAIN-CONTAINING PROTEIN"/>
    <property type="match status" value="1"/>
</dbReference>
<name>A0A429YT34_9HYPH</name>
<dbReference type="InterPro" id="IPR021139">
    <property type="entry name" value="NYN"/>
</dbReference>
<accession>A0A429YT34</accession>
<feature type="domain" description="NYN" evidence="1">
    <location>
        <begin position="54"/>
        <end position="187"/>
    </location>
</feature>
<dbReference type="EMBL" id="RWKW01000090">
    <property type="protein sequence ID" value="RST84514.1"/>
    <property type="molecule type" value="Genomic_DNA"/>
</dbReference>
<dbReference type="Pfam" id="PF01936">
    <property type="entry name" value="NYN"/>
    <property type="match status" value="1"/>
</dbReference>
<evidence type="ECO:0000259" key="1">
    <source>
        <dbReference type="Pfam" id="PF01936"/>
    </source>
</evidence>
<dbReference type="PANTHER" id="PTHR35811">
    <property type="entry name" value="SLR1870 PROTEIN"/>
    <property type="match status" value="1"/>
</dbReference>
<proteinExistence type="predicted"/>
<organism evidence="2 3">
    <name type="scientific">Aquibium carbonis</name>
    <dbReference type="NCBI Taxonomy" id="2495581"/>
    <lineage>
        <taxon>Bacteria</taxon>
        <taxon>Pseudomonadati</taxon>
        <taxon>Pseudomonadota</taxon>
        <taxon>Alphaproteobacteria</taxon>
        <taxon>Hyphomicrobiales</taxon>
        <taxon>Phyllobacteriaceae</taxon>
        <taxon>Aquibium</taxon>
    </lineage>
</organism>
<reference evidence="2 3" key="1">
    <citation type="submission" date="2018-12" db="EMBL/GenBank/DDBJ databases">
        <title>Mesorhizobium carbonis sp. nov., isolated from coal mine water.</title>
        <authorList>
            <person name="Xin W."/>
            <person name="Xu Z."/>
            <person name="Xiang F."/>
            <person name="Zhang J."/>
            <person name="Xi L."/>
            <person name="Liu J."/>
        </authorList>
    </citation>
    <scope>NUCLEOTIDE SEQUENCE [LARGE SCALE GENOMIC DNA]</scope>
    <source>
        <strain evidence="2 3">B2.3</strain>
    </source>
</reference>
<evidence type="ECO:0000313" key="3">
    <source>
        <dbReference type="Proteomes" id="UP000278398"/>
    </source>
</evidence>